<dbReference type="EMBL" id="QFRA01000014">
    <property type="protein sequence ID" value="PZR04680.1"/>
    <property type="molecule type" value="Genomic_DNA"/>
</dbReference>
<protein>
    <recommendedName>
        <fullName evidence="3">AB hydrolase-1 domain-containing protein</fullName>
    </recommendedName>
</protein>
<name>A0A2W5SPW1_9CORY</name>
<dbReference type="AlphaFoldDB" id="A0A2W5SPW1"/>
<sequence>MKKHGVAFLASTLLIFSAAVPAHAGDAQQPSSPLKWGPCPEGSGVGAPATCATFTVPKDYDDPSSGTIELTMSKIPASGQKKGVIAGNPGGPGSDALGMFSDPSDKGEGTQAVHLPESVGKNYDLIAVEPRGLTWGTPLNCEPEITMPYMTVGMLYDACESHNPGYTKTVNTENTARDLEEARKLLGEKQLNLYGLSYGGPLMSAYATLFPEHTNKTIFDSSASPNDLVFRLAEKRQAIRHEAIHEFFSWVAERDSEYHLGTTPRAVYQSFAAVIRDEYGVSAPVRSQSADRRDVAAIPDDYAQAAVALVNAADLVAWRTGRVIDAVKLYIDAISPDQFADPNSMVMGTLYSQKSWPKLAEYLSTKKTQPADANANGGESPDAEENDKGGEPSPEAQKQLEIQQQLVQAMTIQGNVVSCNDNATAPDRSKLIPYYTSVIVPGDVIDLNENMLVSGAYCDGWPTNKPLKKVSGDKLKVKPLHLGYDKDTAVTGTGAPEMRDAMGGDLHMYPGYSHGVLVNDFDQTADAVAEYMDGE</sequence>
<dbReference type="SUPFAM" id="SSF53474">
    <property type="entry name" value="alpha/beta-Hydrolases"/>
    <property type="match status" value="1"/>
</dbReference>
<dbReference type="InterPro" id="IPR029058">
    <property type="entry name" value="AB_hydrolase_fold"/>
</dbReference>
<feature type="signal peptide" evidence="2">
    <location>
        <begin position="1"/>
        <end position="24"/>
    </location>
</feature>
<dbReference type="InterPro" id="IPR000073">
    <property type="entry name" value="AB_hydrolase_1"/>
</dbReference>
<dbReference type="Proteomes" id="UP000249432">
    <property type="component" value="Unassembled WGS sequence"/>
</dbReference>
<gene>
    <name evidence="4" type="ORF">DI525_06470</name>
</gene>
<proteinExistence type="predicted"/>
<comment type="caution">
    <text evidence="4">The sequence shown here is derived from an EMBL/GenBank/DDBJ whole genome shotgun (WGS) entry which is preliminary data.</text>
</comment>
<accession>A0A2W5SPW1</accession>
<dbReference type="GO" id="GO:0003824">
    <property type="term" value="F:catalytic activity"/>
    <property type="evidence" value="ECO:0007669"/>
    <property type="project" value="UniProtKB-ARBA"/>
</dbReference>
<organism evidence="4 5">
    <name type="scientific">Corynebacterium kroppenstedtii</name>
    <dbReference type="NCBI Taxonomy" id="161879"/>
    <lineage>
        <taxon>Bacteria</taxon>
        <taxon>Bacillati</taxon>
        <taxon>Actinomycetota</taxon>
        <taxon>Actinomycetes</taxon>
        <taxon>Mycobacteriales</taxon>
        <taxon>Corynebacteriaceae</taxon>
        <taxon>Corynebacterium</taxon>
    </lineage>
</organism>
<feature type="chain" id="PRO_5015958367" description="AB hydrolase-1 domain-containing protein" evidence="2">
    <location>
        <begin position="25"/>
        <end position="535"/>
    </location>
</feature>
<dbReference type="Gene3D" id="3.40.50.1820">
    <property type="entry name" value="alpha/beta hydrolase"/>
    <property type="match status" value="1"/>
</dbReference>
<evidence type="ECO:0000256" key="1">
    <source>
        <dbReference type="SAM" id="MobiDB-lite"/>
    </source>
</evidence>
<feature type="region of interest" description="Disordered" evidence="1">
    <location>
        <begin position="367"/>
        <end position="398"/>
    </location>
</feature>
<reference evidence="4 5" key="1">
    <citation type="submission" date="2017-08" db="EMBL/GenBank/DDBJ databases">
        <title>Infants hospitalized years apart are colonized by the same room-sourced microbial strains.</title>
        <authorList>
            <person name="Brooks B."/>
            <person name="Olm M.R."/>
            <person name="Firek B.A."/>
            <person name="Baker R."/>
            <person name="Thomas B.C."/>
            <person name="Morowitz M.J."/>
            <person name="Banfield J.F."/>
        </authorList>
    </citation>
    <scope>NUCLEOTIDE SEQUENCE [LARGE SCALE GENOMIC DNA]</scope>
    <source>
        <strain evidence="4">S2_003_000_R1_3</strain>
    </source>
</reference>
<keyword evidence="2" id="KW-0732">Signal</keyword>
<feature type="domain" description="AB hydrolase-1" evidence="3">
    <location>
        <begin position="114"/>
        <end position="238"/>
    </location>
</feature>
<evidence type="ECO:0000259" key="3">
    <source>
        <dbReference type="Pfam" id="PF00561"/>
    </source>
</evidence>
<dbReference type="RefSeq" id="WP_303734938.1">
    <property type="nucleotide sequence ID" value="NZ_CAKZHK010000014.1"/>
</dbReference>
<dbReference type="Pfam" id="PF00561">
    <property type="entry name" value="Abhydrolase_1"/>
    <property type="match status" value="1"/>
</dbReference>
<evidence type="ECO:0000313" key="5">
    <source>
        <dbReference type="Proteomes" id="UP000249432"/>
    </source>
</evidence>
<evidence type="ECO:0000313" key="4">
    <source>
        <dbReference type="EMBL" id="PZR04680.1"/>
    </source>
</evidence>
<evidence type="ECO:0000256" key="2">
    <source>
        <dbReference type="SAM" id="SignalP"/>
    </source>
</evidence>